<dbReference type="AlphaFoldDB" id="A0A3Q3JLM3"/>
<dbReference type="GO" id="GO:0005886">
    <property type="term" value="C:plasma membrane"/>
    <property type="evidence" value="ECO:0007669"/>
    <property type="project" value="UniProtKB-SubCell"/>
</dbReference>
<dbReference type="Pfam" id="PF13853">
    <property type="entry name" value="7tm_4"/>
    <property type="match status" value="1"/>
</dbReference>
<dbReference type="FunFam" id="1.20.1070.10:FF:000024">
    <property type="entry name" value="Olfactory receptor"/>
    <property type="match status" value="1"/>
</dbReference>
<evidence type="ECO:0000256" key="11">
    <source>
        <dbReference type="ARBA" id="ARBA00023180"/>
    </source>
</evidence>
<evidence type="ECO:0000256" key="10">
    <source>
        <dbReference type="ARBA" id="ARBA00023170"/>
    </source>
</evidence>
<comment type="subcellular location">
    <subcellularLocation>
        <location evidence="1">Cell membrane</location>
        <topology evidence="1">Multi-pass membrane protein</topology>
    </subcellularLocation>
</comment>
<evidence type="ECO:0000256" key="2">
    <source>
        <dbReference type="ARBA" id="ARBA00022475"/>
    </source>
</evidence>
<dbReference type="SUPFAM" id="SSF81321">
    <property type="entry name" value="Family A G protein-coupled receptor-like"/>
    <property type="match status" value="1"/>
</dbReference>
<evidence type="ECO:0000313" key="15">
    <source>
        <dbReference type="Ensembl" id="ENSMALP00000020574.1"/>
    </source>
</evidence>
<dbReference type="InterPro" id="IPR000276">
    <property type="entry name" value="GPCR_Rhodpsn"/>
</dbReference>
<keyword evidence="16" id="KW-1185">Reference proteome</keyword>
<feature type="transmembrane region" description="Helical" evidence="13">
    <location>
        <begin position="142"/>
        <end position="160"/>
    </location>
</feature>
<dbReference type="PANTHER" id="PTHR26451">
    <property type="entry name" value="G_PROTEIN_RECEP_F1_2 DOMAIN-CONTAINING PROTEIN"/>
    <property type="match status" value="1"/>
</dbReference>
<proteinExistence type="predicted"/>
<dbReference type="GO" id="GO:0004930">
    <property type="term" value="F:G protein-coupled receptor activity"/>
    <property type="evidence" value="ECO:0007669"/>
    <property type="project" value="UniProtKB-KW"/>
</dbReference>
<evidence type="ECO:0000256" key="12">
    <source>
        <dbReference type="ARBA" id="ARBA00023224"/>
    </source>
</evidence>
<dbReference type="Proteomes" id="UP000261600">
    <property type="component" value="Unplaced"/>
</dbReference>
<dbReference type="GO" id="GO:0004984">
    <property type="term" value="F:olfactory receptor activity"/>
    <property type="evidence" value="ECO:0007669"/>
    <property type="project" value="InterPro"/>
</dbReference>
<keyword evidence="2" id="KW-1003">Cell membrane</keyword>
<feature type="transmembrane region" description="Helical" evidence="13">
    <location>
        <begin position="103"/>
        <end position="122"/>
    </location>
</feature>
<dbReference type="Gene3D" id="1.20.1070.10">
    <property type="entry name" value="Rhodopsin 7-helix transmembrane proteins"/>
    <property type="match status" value="1"/>
</dbReference>
<organism evidence="15 16">
    <name type="scientific">Monopterus albus</name>
    <name type="common">Swamp eel</name>
    <dbReference type="NCBI Taxonomy" id="43700"/>
    <lineage>
        <taxon>Eukaryota</taxon>
        <taxon>Metazoa</taxon>
        <taxon>Chordata</taxon>
        <taxon>Craniata</taxon>
        <taxon>Vertebrata</taxon>
        <taxon>Euteleostomi</taxon>
        <taxon>Actinopterygii</taxon>
        <taxon>Neopterygii</taxon>
        <taxon>Teleostei</taxon>
        <taxon>Neoteleostei</taxon>
        <taxon>Acanthomorphata</taxon>
        <taxon>Anabantaria</taxon>
        <taxon>Synbranchiformes</taxon>
        <taxon>Synbranchidae</taxon>
        <taxon>Monopterus</taxon>
    </lineage>
</organism>
<keyword evidence="6 13" id="KW-1133">Transmembrane helix</keyword>
<dbReference type="SMART" id="SM01381">
    <property type="entry name" value="7TM_GPCR_Srsx"/>
    <property type="match status" value="1"/>
</dbReference>
<keyword evidence="7" id="KW-0297">G-protein coupled receptor</keyword>
<dbReference type="PRINTS" id="PR00245">
    <property type="entry name" value="OLFACTORYR"/>
</dbReference>
<evidence type="ECO:0000256" key="7">
    <source>
        <dbReference type="ARBA" id="ARBA00023040"/>
    </source>
</evidence>
<keyword evidence="5" id="KW-0552">Olfaction</keyword>
<keyword evidence="8 13" id="KW-0472">Membrane</keyword>
<evidence type="ECO:0000256" key="9">
    <source>
        <dbReference type="ARBA" id="ARBA00023157"/>
    </source>
</evidence>
<evidence type="ECO:0000256" key="4">
    <source>
        <dbReference type="ARBA" id="ARBA00022692"/>
    </source>
</evidence>
<reference evidence="15" key="1">
    <citation type="submission" date="2025-08" db="UniProtKB">
        <authorList>
            <consortium name="Ensembl"/>
        </authorList>
    </citation>
    <scope>IDENTIFICATION</scope>
</reference>
<dbReference type="Ensembl" id="ENSMALT00000020974.1">
    <property type="protein sequence ID" value="ENSMALP00000020574.1"/>
    <property type="gene ID" value="ENSMALG00000014381.1"/>
</dbReference>
<evidence type="ECO:0000256" key="5">
    <source>
        <dbReference type="ARBA" id="ARBA00022725"/>
    </source>
</evidence>
<evidence type="ECO:0000259" key="14">
    <source>
        <dbReference type="PROSITE" id="PS50262"/>
    </source>
</evidence>
<evidence type="ECO:0000256" key="13">
    <source>
        <dbReference type="SAM" id="Phobius"/>
    </source>
</evidence>
<evidence type="ECO:0000256" key="6">
    <source>
        <dbReference type="ARBA" id="ARBA00022989"/>
    </source>
</evidence>
<keyword evidence="11" id="KW-0325">Glycoprotein</keyword>
<evidence type="ECO:0000256" key="8">
    <source>
        <dbReference type="ARBA" id="ARBA00023136"/>
    </source>
</evidence>
<keyword evidence="9" id="KW-1015">Disulfide bond</keyword>
<dbReference type="InterPro" id="IPR017452">
    <property type="entry name" value="GPCR_Rhodpsn_7TM"/>
</dbReference>
<feature type="transmembrane region" description="Helical" evidence="13">
    <location>
        <begin position="277"/>
        <end position="299"/>
    </location>
</feature>
<dbReference type="PROSITE" id="PS50262">
    <property type="entry name" value="G_PROTEIN_RECEP_F1_2"/>
    <property type="match status" value="1"/>
</dbReference>
<feature type="transmembrane region" description="Helical" evidence="13">
    <location>
        <begin position="66"/>
        <end position="91"/>
    </location>
</feature>
<keyword evidence="4 13" id="KW-0812">Transmembrane</keyword>
<keyword evidence="3" id="KW-0716">Sensory transduction</keyword>
<keyword evidence="10" id="KW-0675">Receptor</keyword>
<protein>
    <recommendedName>
        <fullName evidence="14">G-protein coupled receptors family 1 profile domain-containing protein</fullName>
    </recommendedName>
</protein>
<dbReference type="GO" id="GO:0005549">
    <property type="term" value="F:odorant binding"/>
    <property type="evidence" value="ECO:0007669"/>
    <property type="project" value="TreeGrafter"/>
</dbReference>
<evidence type="ECO:0000256" key="1">
    <source>
        <dbReference type="ARBA" id="ARBA00004651"/>
    </source>
</evidence>
<reference evidence="15" key="2">
    <citation type="submission" date="2025-09" db="UniProtKB">
        <authorList>
            <consortium name="Ensembl"/>
        </authorList>
    </citation>
    <scope>IDENTIFICATION</scope>
</reference>
<dbReference type="PRINTS" id="PR00237">
    <property type="entry name" value="GPCRRHODOPSN"/>
</dbReference>
<feature type="transmembrane region" description="Helical" evidence="13">
    <location>
        <begin position="311"/>
        <end position="331"/>
    </location>
</feature>
<evidence type="ECO:0000313" key="16">
    <source>
        <dbReference type="Proteomes" id="UP000261600"/>
    </source>
</evidence>
<keyword evidence="12" id="KW-0807">Transducer</keyword>
<dbReference type="InterPro" id="IPR052921">
    <property type="entry name" value="GPCR1_Superfamily_Member"/>
</dbReference>
<dbReference type="InterPro" id="IPR000725">
    <property type="entry name" value="Olfact_rcpt"/>
</dbReference>
<feature type="domain" description="G-protein coupled receptors family 1 profile" evidence="14">
    <location>
        <begin position="81"/>
        <end position="329"/>
    </location>
</feature>
<sequence>MYVVQELSSCFEHLTQCHKIKTTCAILILWILHRFLVDTSFGTNITFVRPAYFIISAFSGFPDIKYYYVFLFLLYIVSVLGNTVVMVIICVDHTLRTPKYIAVFNLAFVDLFEGTALLPKVLDIFLFDHPYISYNDCFTLLFFYYTCIVMQSFNLVALSYDRLIAIIFPLHYHVKVTHRFMFSLIASFWLYAITFAVIAVGLLTRHSYCNSVVINSYFCDYGQIYRLACDDKTRSIIVSILSTVLNLWLPLVFIVFTYLYIGYALTKVATVHERVKAFKTCTAHLSLVAVFFLPVIIASNSMGNLNPNARIINLSLTSVFPPTLNPIIYVLQTQEIKESVKKLFKIRRQSKIAVHV</sequence>
<accession>A0A3Q3JLM3</accession>
<name>A0A3Q3JLM3_MONAL</name>
<evidence type="ECO:0000256" key="3">
    <source>
        <dbReference type="ARBA" id="ARBA00022606"/>
    </source>
</evidence>
<dbReference type="PANTHER" id="PTHR26451:SF869">
    <property type="entry name" value="OLFACTORY RECEPTOR 530-RELATED"/>
    <property type="match status" value="1"/>
</dbReference>
<feature type="transmembrane region" description="Helical" evidence="13">
    <location>
        <begin position="180"/>
        <end position="203"/>
    </location>
</feature>
<feature type="transmembrane region" description="Helical" evidence="13">
    <location>
        <begin position="247"/>
        <end position="265"/>
    </location>
</feature>